<dbReference type="Proteomes" id="UP000177287">
    <property type="component" value="Unassembled WGS sequence"/>
</dbReference>
<dbReference type="CDD" id="cd05379">
    <property type="entry name" value="CAP_bacterial"/>
    <property type="match status" value="1"/>
</dbReference>
<keyword evidence="1" id="KW-0175">Coiled coil</keyword>
<dbReference type="Gene3D" id="3.40.33.10">
    <property type="entry name" value="CAP"/>
    <property type="match status" value="1"/>
</dbReference>
<name>A0A1G2RJI8_9BACT</name>
<reference evidence="3 4" key="1">
    <citation type="journal article" date="2016" name="Nat. Commun.">
        <title>Thousands of microbial genomes shed light on interconnected biogeochemical processes in an aquifer system.</title>
        <authorList>
            <person name="Anantharaman K."/>
            <person name="Brown C.T."/>
            <person name="Hug L.A."/>
            <person name="Sharon I."/>
            <person name="Castelle C.J."/>
            <person name="Probst A.J."/>
            <person name="Thomas B.C."/>
            <person name="Singh A."/>
            <person name="Wilkins M.J."/>
            <person name="Karaoz U."/>
            <person name="Brodie E.L."/>
            <person name="Williams K.H."/>
            <person name="Hubbard S.S."/>
            <person name="Banfield J.F."/>
        </authorList>
    </citation>
    <scope>NUCLEOTIDE SEQUENCE [LARGE SCALE GENOMIC DNA]</scope>
</reference>
<accession>A0A1G2RJI8</accession>
<evidence type="ECO:0000259" key="2">
    <source>
        <dbReference type="Pfam" id="PF00188"/>
    </source>
</evidence>
<feature type="coiled-coil region" evidence="1">
    <location>
        <begin position="205"/>
        <end position="239"/>
    </location>
</feature>
<proteinExistence type="predicted"/>
<evidence type="ECO:0000313" key="4">
    <source>
        <dbReference type="Proteomes" id="UP000177287"/>
    </source>
</evidence>
<dbReference type="PANTHER" id="PTHR31157">
    <property type="entry name" value="SCP DOMAIN-CONTAINING PROTEIN"/>
    <property type="match status" value="1"/>
</dbReference>
<dbReference type="InterPro" id="IPR014044">
    <property type="entry name" value="CAP_dom"/>
</dbReference>
<gene>
    <name evidence="3" type="ORF">A3A27_00840</name>
</gene>
<dbReference type="AlphaFoldDB" id="A0A1G2RJI8"/>
<dbReference type="InterPro" id="IPR035940">
    <property type="entry name" value="CAP_sf"/>
</dbReference>
<dbReference type="SUPFAM" id="SSF55797">
    <property type="entry name" value="PR-1-like"/>
    <property type="match status" value="1"/>
</dbReference>
<feature type="domain" description="SCP" evidence="2">
    <location>
        <begin position="85"/>
        <end position="192"/>
    </location>
</feature>
<dbReference type="EMBL" id="MHUF01000005">
    <property type="protein sequence ID" value="OHA73010.1"/>
    <property type="molecule type" value="Genomic_DNA"/>
</dbReference>
<dbReference type="Pfam" id="PF00188">
    <property type="entry name" value="CAP"/>
    <property type="match status" value="1"/>
</dbReference>
<evidence type="ECO:0000256" key="1">
    <source>
        <dbReference type="SAM" id="Coils"/>
    </source>
</evidence>
<dbReference type="PANTHER" id="PTHR31157:SF1">
    <property type="entry name" value="SCP DOMAIN-CONTAINING PROTEIN"/>
    <property type="match status" value="1"/>
</dbReference>
<evidence type="ECO:0000313" key="3">
    <source>
        <dbReference type="EMBL" id="OHA73010.1"/>
    </source>
</evidence>
<comment type="caution">
    <text evidence="3">The sequence shown here is derived from an EMBL/GenBank/DDBJ whole genome shotgun (WGS) entry which is preliminary data.</text>
</comment>
<protein>
    <recommendedName>
        <fullName evidence="2">SCP domain-containing protein</fullName>
    </recommendedName>
</protein>
<sequence length="285" mass="31902">MKRVIILSIFLLALASSFYFFERTPQFQSIKDESFELPSVEELFKELEKIVSAPPPLLGPTNEQVSLLTTGGVLEWTSTQRVTFGLQPLKANETLSIAAFAKLEDMFQKQYFAHVSPTGQSAGDLATLAGYEYITIGENLALGNFENDEKLVEAWMNSPGHRANILNVKYQEIGVAVGRGTYEGNTRWLAVQIFGKPLASCPQPSTALKAQTEEFESNLDALQQELTSLREELENTKPKRGEEYNQKVDEYNVLVSQYNTLIEETKKLVAVYNQQVQAFNACLAQ</sequence>
<organism evidence="3 4">
    <name type="scientific">Candidatus Wildermuthbacteria bacterium RIFCSPLOWO2_01_FULL_47_18</name>
    <dbReference type="NCBI Taxonomy" id="1802460"/>
    <lineage>
        <taxon>Bacteria</taxon>
        <taxon>Candidatus Wildermuthiibacteriota</taxon>
    </lineage>
</organism>